<name>A0AAW1T4H8_9CHLO</name>
<feature type="chain" id="PRO_5044024978" description="protein disulfide-isomerase" evidence="8">
    <location>
        <begin position="23"/>
        <end position="750"/>
    </location>
</feature>
<comment type="catalytic activity">
    <reaction evidence="1">
        <text>Catalyzes the rearrangement of -S-S- bonds in proteins.</text>
        <dbReference type="EC" id="5.3.4.1"/>
    </reaction>
</comment>
<keyword evidence="4" id="KW-1015">Disulfide bond</keyword>
<dbReference type="InterPro" id="IPR036249">
    <property type="entry name" value="Thioredoxin-like_sf"/>
</dbReference>
<organism evidence="10 11">
    <name type="scientific">Apatococcus fuscideae</name>
    <dbReference type="NCBI Taxonomy" id="2026836"/>
    <lineage>
        <taxon>Eukaryota</taxon>
        <taxon>Viridiplantae</taxon>
        <taxon>Chlorophyta</taxon>
        <taxon>core chlorophytes</taxon>
        <taxon>Trebouxiophyceae</taxon>
        <taxon>Chlorellales</taxon>
        <taxon>Chlorellaceae</taxon>
        <taxon>Apatococcus</taxon>
    </lineage>
</organism>
<dbReference type="GO" id="GO:0005788">
    <property type="term" value="C:endoplasmic reticulum lumen"/>
    <property type="evidence" value="ECO:0007669"/>
    <property type="project" value="UniProtKB-SubCell"/>
</dbReference>
<dbReference type="InterPro" id="IPR017937">
    <property type="entry name" value="Thioredoxin_CS"/>
</dbReference>
<sequence length="750" mass="79855">MYTRHTLLWCFCGALVVTQAAALYGRKSAVQVLDAKSFDKVVLQQDVAAVVEFFAPWCGHCKSLAPTYEKVAQHLQGIATVGAVDCDNDRNKPLCSRYQVQGFPTLKVFPAQARQSTSTNKRPSKSPTDYQGPRTAKGIAEAATAQIPSKYIKRIKGKADLDHPTPPQEDTSVPAPLALLFTDKAASSALYRSLSLRFLGRIAFAEARDTDNADLIEEYRITKFPTLVVRPADGDDVTYEGDLKPAPLVEFFKGFVPAGNDSSKAAAGEAPEEEKPKKAKKEPKVPDVVRNLTLSDVAGLAEMDDAFLLASFASGPTADCAAEAKAFNKLAFDLQDIIGVGQVNLTEAEARDTKAVGVDISQLTAKPCTFHLSLLPYGEKPEPDEWAHFTGEQTAKAVQAFVSEAYPAALVPRLATMDSMQAFLHVEVASPKIVLFTSKAETPGIFRALAANMRNTTFLFADVSAESVGILEQFGIKKVPAMALAFLDKPDDAPGMEGGGKLRLQVYPGPLKYPLMAAYLTAAAEALGFAEASEETGPGSLGSSKPKPVSQATTTTQLVETCPPSSSVCIFGLFDAASQEHAAAVGMLESAAGRHGSFSFAWVDSPTQPTFTSGFGLGQADVPTVVAASPKRERYQRLKGAMSLTAINSLIEGLATGKGHSIPFQELPQLVDGGETGAGEALEEDFDLSDIMGQEFGAGGLSSKEARLQEIEAQLQAEEAAKKDLSGASSQKAGKKKKRKAKKSASKDEL</sequence>
<dbReference type="Proteomes" id="UP001485043">
    <property type="component" value="Unassembled WGS sequence"/>
</dbReference>
<evidence type="ECO:0000313" key="10">
    <source>
        <dbReference type="EMBL" id="KAK9863506.1"/>
    </source>
</evidence>
<accession>A0AAW1T4H8</accession>
<dbReference type="EC" id="5.3.4.1" evidence="3"/>
<dbReference type="GO" id="GO:0003756">
    <property type="term" value="F:protein disulfide isomerase activity"/>
    <property type="evidence" value="ECO:0007669"/>
    <property type="project" value="UniProtKB-EC"/>
</dbReference>
<comment type="subcellular location">
    <subcellularLocation>
        <location evidence="2">Endoplasmic reticulum lumen</location>
    </subcellularLocation>
</comment>
<dbReference type="PRINTS" id="PR00421">
    <property type="entry name" value="THIOREDOXIN"/>
</dbReference>
<evidence type="ECO:0000256" key="4">
    <source>
        <dbReference type="ARBA" id="ARBA00023157"/>
    </source>
</evidence>
<keyword evidence="6" id="KW-0676">Redox-active center</keyword>
<feature type="region of interest" description="Disordered" evidence="7">
    <location>
        <begin position="262"/>
        <end position="284"/>
    </location>
</feature>
<comment type="caution">
    <text evidence="10">The sequence shown here is derived from an EMBL/GenBank/DDBJ whole genome shotgun (WGS) entry which is preliminary data.</text>
</comment>
<evidence type="ECO:0000256" key="6">
    <source>
        <dbReference type="ARBA" id="ARBA00023284"/>
    </source>
</evidence>
<dbReference type="InterPro" id="IPR013766">
    <property type="entry name" value="Thioredoxin_domain"/>
</dbReference>
<dbReference type="Pfam" id="PF24541">
    <property type="entry name" value="Thioredox_PDIA6_C"/>
    <property type="match status" value="1"/>
</dbReference>
<dbReference type="SUPFAM" id="SSF52833">
    <property type="entry name" value="Thioredoxin-like"/>
    <property type="match status" value="2"/>
</dbReference>
<evidence type="ECO:0000259" key="9">
    <source>
        <dbReference type="PROSITE" id="PS51352"/>
    </source>
</evidence>
<dbReference type="InterPro" id="IPR057305">
    <property type="entry name" value="Thioredox_PDIA6_C"/>
</dbReference>
<dbReference type="GO" id="GO:0015035">
    <property type="term" value="F:protein-disulfide reductase activity"/>
    <property type="evidence" value="ECO:0007669"/>
    <property type="project" value="TreeGrafter"/>
</dbReference>
<feature type="compositionally biased region" description="Polar residues" evidence="7">
    <location>
        <begin position="113"/>
        <end position="129"/>
    </location>
</feature>
<feature type="signal peptide" evidence="8">
    <location>
        <begin position="1"/>
        <end position="22"/>
    </location>
</feature>
<dbReference type="PANTHER" id="PTHR45815:SF3">
    <property type="entry name" value="PROTEIN DISULFIDE-ISOMERASE A6"/>
    <property type="match status" value="1"/>
</dbReference>
<protein>
    <recommendedName>
        <fullName evidence="3">protein disulfide-isomerase</fullName>
        <ecNumber evidence="3">5.3.4.1</ecNumber>
    </recommendedName>
</protein>
<dbReference type="Pfam" id="PF00085">
    <property type="entry name" value="Thioredoxin"/>
    <property type="match status" value="1"/>
</dbReference>
<evidence type="ECO:0000313" key="11">
    <source>
        <dbReference type="Proteomes" id="UP001485043"/>
    </source>
</evidence>
<dbReference type="PROSITE" id="PS51352">
    <property type="entry name" value="THIOREDOXIN_2"/>
    <property type="match status" value="1"/>
</dbReference>
<proteinExistence type="predicted"/>
<evidence type="ECO:0000256" key="8">
    <source>
        <dbReference type="SAM" id="SignalP"/>
    </source>
</evidence>
<evidence type="ECO:0000256" key="3">
    <source>
        <dbReference type="ARBA" id="ARBA00012723"/>
    </source>
</evidence>
<dbReference type="PANTHER" id="PTHR45815">
    <property type="entry name" value="PROTEIN DISULFIDE-ISOMERASE A6"/>
    <property type="match status" value="1"/>
</dbReference>
<evidence type="ECO:0000256" key="5">
    <source>
        <dbReference type="ARBA" id="ARBA00023235"/>
    </source>
</evidence>
<evidence type="ECO:0000256" key="7">
    <source>
        <dbReference type="SAM" id="MobiDB-lite"/>
    </source>
</evidence>
<dbReference type="Gene3D" id="3.40.30.10">
    <property type="entry name" value="Glutaredoxin"/>
    <property type="match status" value="3"/>
</dbReference>
<evidence type="ECO:0000256" key="2">
    <source>
        <dbReference type="ARBA" id="ARBA00004319"/>
    </source>
</evidence>
<evidence type="ECO:0000256" key="1">
    <source>
        <dbReference type="ARBA" id="ARBA00001182"/>
    </source>
</evidence>
<dbReference type="EMBL" id="JALJOV010000463">
    <property type="protein sequence ID" value="KAK9863506.1"/>
    <property type="molecule type" value="Genomic_DNA"/>
</dbReference>
<gene>
    <name evidence="10" type="ORF">WJX84_008794</name>
</gene>
<feature type="domain" description="Thioredoxin" evidence="9">
    <location>
        <begin position="14"/>
        <end position="148"/>
    </location>
</feature>
<feature type="compositionally biased region" description="Basic residues" evidence="7">
    <location>
        <begin position="733"/>
        <end position="744"/>
    </location>
</feature>
<dbReference type="GO" id="GO:0034976">
    <property type="term" value="P:response to endoplasmic reticulum stress"/>
    <property type="evidence" value="ECO:0007669"/>
    <property type="project" value="TreeGrafter"/>
</dbReference>
<keyword evidence="8" id="KW-0732">Signal</keyword>
<feature type="region of interest" description="Disordered" evidence="7">
    <location>
        <begin position="112"/>
        <end position="137"/>
    </location>
</feature>
<keyword evidence="5" id="KW-0413">Isomerase</keyword>
<dbReference type="PROSITE" id="PS00194">
    <property type="entry name" value="THIOREDOXIN_1"/>
    <property type="match status" value="1"/>
</dbReference>
<feature type="region of interest" description="Disordered" evidence="7">
    <location>
        <begin position="717"/>
        <end position="750"/>
    </location>
</feature>
<dbReference type="AlphaFoldDB" id="A0AAW1T4H8"/>
<reference evidence="10 11" key="1">
    <citation type="journal article" date="2024" name="Nat. Commun.">
        <title>Phylogenomics reveals the evolutionary origins of lichenization in chlorophyte algae.</title>
        <authorList>
            <person name="Puginier C."/>
            <person name="Libourel C."/>
            <person name="Otte J."/>
            <person name="Skaloud P."/>
            <person name="Haon M."/>
            <person name="Grisel S."/>
            <person name="Petersen M."/>
            <person name="Berrin J.G."/>
            <person name="Delaux P.M."/>
            <person name="Dal Grande F."/>
            <person name="Keller J."/>
        </authorList>
    </citation>
    <scope>NUCLEOTIDE SEQUENCE [LARGE SCALE GENOMIC DNA]</scope>
    <source>
        <strain evidence="10 11">SAG 2523</strain>
    </source>
</reference>
<keyword evidence="11" id="KW-1185">Reference proteome</keyword>